<evidence type="ECO:0000256" key="1">
    <source>
        <dbReference type="ARBA" id="ARBA00004370"/>
    </source>
</evidence>
<dbReference type="OrthoDB" id="8537976at2"/>
<name>A0A150WL31_BDEBC</name>
<comment type="subcellular location">
    <subcellularLocation>
        <location evidence="1">Membrane</location>
    </subcellularLocation>
</comment>
<dbReference type="InterPro" id="IPR001129">
    <property type="entry name" value="Membr-assoc_MAPEG"/>
</dbReference>
<keyword evidence="4 5" id="KW-0472">Membrane</keyword>
<dbReference type="InterPro" id="IPR023352">
    <property type="entry name" value="MAPEG-like_dom_sf"/>
</dbReference>
<dbReference type="EMBL" id="LUKF01000012">
    <property type="protein sequence ID" value="KYG64497.1"/>
    <property type="molecule type" value="Genomic_DNA"/>
</dbReference>
<proteinExistence type="predicted"/>
<dbReference type="Pfam" id="PF01124">
    <property type="entry name" value="MAPEG"/>
    <property type="match status" value="1"/>
</dbReference>
<comment type="caution">
    <text evidence="6">The sequence shown here is derived from an EMBL/GenBank/DDBJ whole genome shotgun (WGS) entry which is preliminary data.</text>
</comment>
<keyword evidence="3 5" id="KW-1133">Transmembrane helix</keyword>
<evidence type="ECO:0000256" key="4">
    <source>
        <dbReference type="ARBA" id="ARBA00023136"/>
    </source>
</evidence>
<evidence type="ECO:0000313" key="6">
    <source>
        <dbReference type="EMBL" id="KYG64497.1"/>
    </source>
</evidence>
<accession>A0A150WL31</accession>
<organism evidence="6 7">
    <name type="scientific">Bdellovibrio bacteriovorus</name>
    <dbReference type="NCBI Taxonomy" id="959"/>
    <lineage>
        <taxon>Bacteria</taxon>
        <taxon>Pseudomonadati</taxon>
        <taxon>Bdellovibrionota</taxon>
        <taxon>Bdellovibrionia</taxon>
        <taxon>Bdellovibrionales</taxon>
        <taxon>Pseudobdellovibrionaceae</taxon>
        <taxon>Bdellovibrio</taxon>
    </lineage>
</organism>
<sequence length="134" mass="15209">MNLFSSQIHLALPYLGILVLMYFALTVNVIRNRWKHRVGLGSGQNSIMEQVIRIHGNFGEYVPFLSLVLIVLEFNKATPVFLHTYWILLILSRVAHAWGLWGSRSVSRGRTLGMTLTGVVMLGSSVMLFVQFFK</sequence>
<reference evidence="6 7" key="1">
    <citation type="submission" date="2016-03" db="EMBL/GenBank/DDBJ databases">
        <authorList>
            <person name="Ploux O."/>
        </authorList>
    </citation>
    <scope>NUCLEOTIDE SEQUENCE [LARGE SCALE GENOMIC DNA]</scope>
    <source>
        <strain evidence="6 7">BER2</strain>
    </source>
</reference>
<feature type="transmembrane region" description="Helical" evidence="5">
    <location>
        <begin position="84"/>
        <end position="101"/>
    </location>
</feature>
<keyword evidence="2 5" id="KW-0812">Transmembrane</keyword>
<feature type="transmembrane region" description="Helical" evidence="5">
    <location>
        <begin position="12"/>
        <end position="30"/>
    </location>
</feature>
<gene>
    <name evidence="6" type="ORF">AZI85_03525</name>
</gene>
<dbReference type="GO" id="GO:0016020">
    <property type="term" value="C:membrane"/>
    <property type="evidence" value="ECO:0007669"/>
    <property type="project" value="UniProtKB-SubCell"/>
</dbReference>
<dbReference type="Proteomes" id="UP000075391">
    <property type="component" value="Unassembled WGS sequence"/>
</dbReference>
<evidence type="ECO:0000256" key="2">
    <source>
        <dbReference type="ARBA" id="ARBA00022692"/>
    </source>
</evidence>
<evidence type="ECO:0000256" key="5">
    <source>
        <dbReference type="SAM" id="Phobius"/>
    </source>
</evidence>
<feature type="transmembrane region" description="Helical" evidence="5">
    <location>
        <begin position="113"/>
        <end position="133"/>
    </location>
</feature>
<dbReference type="Gene3D" id="1.20.120.550">
    <property type="entry name" value="Membrane associated eicosanoid/glutathione metabolism-like domain"/>
    <property type="match status" value="1"/>
</dbReference>
<dbReference type="RefSeq" id="WP_063243479.1">
    <property type="nucleotide sequence ID" value="NZ_CP168967.1"/>
</dbReference>
<evidence type="ECO:0000256" key="3">
    <source>
        <dbReference type="ARBA" id="ARBA00022989"/>
    </source>
</evidence>
<dbReference type="AlphaFoldDB" id="A0A150WL31"/>
<evidence type="ECO:0000313" key="7">
    <source>
        <dbReference type="Proteomes" id="UP000075391"/>
    </source>
</evidence>
<dbReference type="SUPFAM" id="SSF161084">
    <property type="entry name" value="MAPEG domain-like"/>
    <property type="match status" value="1"/>
</dbReference>
<evidence type="ECO:0008006" key="8">
    <source>
        <dbReference type="Google" id="ProtNLM"/>
    </source>
</evidence>
<protein>
    <recommendedName>
        <fullName evidence="8">Glutathione S-transferase</fullName>
    </recommendedName>
</protein>
<dbReference type="PANTHER" id="PTHR35814">
    <property type="match status" value="1"/>
</dbReference>
<dbReference type="PANTHER" id="PTHR35814:SF1">
    <property type="entry name" value="GLUTATHIONE S-TRANSFERASE-RELATED"/>
    <property type="match status" value="1"/>
</dbReference>